<evidence type="ECO:0000313" key="2">
    <source>
        <dbReference type="EMBL" id="ORY64424.1"/>
    </source>
</evidence>
<dbReference type="AlphaFoldDB" id="A0A1Y2DZA0"/>
<dbReference type="Proteomes" id="UP000193689">
    <property type="component" value="Unassembled WGS sequence"/>
</dbReference>
<evidence type="ECO:0000256" key="1">
    <source>
        <dbReference type="SAM" id="SignalP"/>
    </source>
</evidence>
<accession>A0A1Y2DZA0</accession>
<sequence length="154" mass="17391">MPITSSCWGVHVGVMVKLLVASVQQRSNRTAACWLYPLLETDAILDEAKRDHTAIFPAFESCHLTCLRHISLCSKPRTSDGLPQRHAYLVCDPVRSFSYTFIQEARHITRPLHPYCLSSGRRMSFRPTPVARGQSSYPLASLLHRSGRVDQSHM</sequence>
<comment type="caution">
    <text evidence="2">The sequence shown here is derived from an EMBL/GenBank/DDBJ whole genome shotgun (WGS) entry which is preliminary data.</text>
</comment>
<feature type="chain" id="PRO_5012078926" description="Secreted protein" evidence="1">
    <location>
        <begin position="26"/>
        <end position="154"/>
    </location>
</feature>
<feature type="signal peptide" evidence="1">
    <location>
        <begin position="1"/>
        <end position="25"/>
    </location>
</feature>
<dbReference type="InParanoid" id="A0A1Y2DZA0"/>
<dbReference type="RefSeq" id="XP_040715838.1">
    <property type="nucleotide sequence ID" value="XM_040854184.1"/>
</dbReference>
<keyword evidence="3" id="KW-1185">Reference proteome</keyword>
<reference evidence="2 3" key="1">
    <citation type="submission" date="2016-07" db="EMBL/GenBank/DDBJ databases">
        <title>Pervasive Adenine N6-methylation of Active Genes in Fungi.</title>
        <authorList>
            <consortium name="DOE Joint Genome Institute"/>
            <person name="Mondo S.J."/>
            <person name="Dannebaum R.O."/>
            <person name="Kuo R.C."/>
            <person name="Labutti K."/>
            <person name="Haridas S."/>
            <person name="Kuo A."/>
            <person name="Salamov A."/>
            <person name="Ahrendt S.R."/>
            <person name="Lipzen A."/>
            <person name="Sullivan W."/>
            <person name="Andreopoulos W.B."/>
            <person name="Clum A."/>
            <person name="Lindquist E."/>
            <person name="Daum C."/>
            <person name="Ramamoorthy G.K."/>
            <person name="Gryganskyi A."/>
            <person name="Culley D."/>
            <person name="Magnuson J.K."/>
            <person name="James T.Y."/>
            <person name="O'Malley M.A."/>
            <person name="Stajich J.E."/>
            <person name="Spatafora J.W."/>
            <person name="Visel A."/>
            <person name="Grigoriev I.V."/>
        </authorList>
    </citation>
    <scope>NUCLEOTIDE SEQUENCE [LARGE SCALE GENOMIC DNA]</scope>
    <source>
        <strain evidence="2 3">CBS 129021</strain>
    </source>
</reference>
<proteinExistence type="predicted"/>
<organism evidence="2 3">
    <name type="scientific">Pseudomassariella vexata</name>
    <dbReference type="NCBI Taxonomy" id="1141098"/>
    <lineage>
        <taxon>Eukaryota</taxon>
        <taxon>Fungi</taxon>
        <taxon>Dikarya</taxon>
        <taxon>Ascomycota</taxon>
        <taxon>Pezizomycotina</taxon>
        <taxon>Sordariomycetes</taxon>
        <taxon>Xylariomycetidae</taxon>
        <taxon>Amphisphaeriales</taxon>
        <taxon>Pseudomassariaceae</taxon>
        <taxon>Pseudomassariella</taxon>
    </lineage>
</organism>
<gene>
    <name evidence="2" type="ORF">BCR38DRAFT_214502</name>
</gene>
<name>A0A1Y2DZA0_9PEZI</name>
<evidence type="ECO:0008006" key="4">
    <source>
        <dbReference type="Google" id="ProtNLM"/>
    </source>
</evidence>
<evidence type="ECO:0000313" key="3">
    <source>
        <dbReference type="Proteomes" id="UP000193689"/>
    </source>
</evidence>
<dbReference type="GeneID" id="63770396"/>
<protein>
    <recommendedName>
        <fullName evidence="4">Secreted protein</fullName>
    </recommendedName>
</protein>
<keyword evidence="1" id="KW-0732">Signal</keyword>
<dbReference type="EMBL" id="MCFJ01000007">
    <property type="protein sequence ID" value="ORY64424.1"/>
    <property type="molecule type" value="Genomic_DNA"/>
</dbReference>